<protein>
    <recommendedName>
        <fullName evidence="1">Peptidase M13 N-terminal domain-containing protein</fullName>
    </recommendedName>
</protein>
<dbReference type="STRING" id="188477.A0A3S1BH96"/>
<dbReference type="Gene3D" id="1.10.1380.10">
    <property type="entry name" value="Neutral endopeptidase , domain2"/>
    <property type="match status" value="1"/>
</dbReference>
<evidence type="ECO:0000259" key="1">
    <source>
        <dbReference type="Pfam" id="PF05649"/>
    </source>
</evidence>
<gene>
    <name evidence="2" type="ORF">EGW08_011518</name>
</gene>
<dbReference type="GO" id="GO:0016485">
    <property type="term" value="P:protein processing"/>
    <property type="evidence" value="ECO:0007669"/>
    <property type="project" value="TreeGrafter"/>
</dbReference>
<dbReference type="InterPro" id="IPR008753">
    <property type="entry name" value="Peptidase_M13_N"/>
</dbReference>
<dbReference type="OrthoDB" id="6160024at2759"/>
<dbReference type="EMBL" id="RQTK01000377">
    <property type="protein sequence ID" value="RUS80695.1"/>
    <property type="molecule type" value="Genomic_DNA"/>
</dbReference>
<comment type="caution">
    <text evidence="2">The sequence shown here is derived from an EMBL/GenBank/DDBJ whole genome shotgun (WGS) entry which is preliminary data.</text>
</comment>
<dbReference type="PANTHER" id="PTHR11733:SF167">
    <property type="entry name" value="FI17812P1-RELATED"/>
    <property type="match status" value="1"/>
</dbReference>
<dbReference type="Pfam" id="PF05649">
    <property type="entry name" value="Peptidase_M13_N"/>
    <property type="match status" value="1"/>
</dbReference>
<name>A0A3S1BH96_ELYCH</name>
<dbReference type="InterPro" id="IPR042089">
    <property type="entry name" value="Peptidase_M13_dom_2"/>
</dbReference>
<dbReference type="InterPro" id="IPR000718">
    <property type="entry name" value="Peptidase_M13"/>
</dbReference>
<dbReference type="PROSITE" id="PS51885">
    <property type="entry name" value="NEPRILYSIN"/>
    <property type="match status" value="1"/>
</dbReference>
<evidence type="ECO:0000313" key="2">
    <source>
        <dbReference type="EMBL" id="RUS80695.1"/>
    </source>
</evidence>
<dbReference type="GO" id="GO:0004222">
    <property type="term" value="F:metalloendopeptidase activity"/>
    <property type="evidence" value="ECO:0007669"/>
    <property type="project" value="InterPro"/>
</dbReference>
<feature type="domain" description="Peptidase M13 N-terminal" evidence="1">
    <location>
        <begin position="7"/>
        <end position="332"/>
    </location>
</feature>
<evidence type="ECO:0000313" key="3">
    <source>
        <dbReference type="Proteomes" id="UP000271974"/>
    </source>
</evidence>
<dbReference type="GO" id="GO:0005886">
    <property type="term" value="C:plasma membrane"/>
    <property type="evidence" value="ECO:0007669"/>
    <property type="project" value="TreeGrafter"/>
</dbReference>
<dbReference type="SUPFAM" id="SSF55486">
    <property type="entry name" value="Metalloproteases ('zincins'), catalytic domain"/>
    <property type="match status" value="1"/>
</dbReference>
<accession>A0A3S1BH96</accession>
<sequence>MDASVDPCVDFDQFACGNFYKTTQLQEGETQRTSFSALVDKNTENLRVILEEGIKPEDWDYVKKMKIYYQSCIDEIIPGPEGLKPYLDSDFAKEYPTLIGQNWTGDATFDLDAVNTKYMGFFVDALFSFKILPGLMDSTTYTLRLVDPNLGLTTKFLLRPRTDSVLLAYEAYLRKLALLLGADPAVAAQDAKDVVDMQIELAKIIVPKEERRDNSKKYNPMTLAEIARNYSFIDIPRALRSEFSKGNVSLSDDQVVTVLFPSYFEKLEAVLANANKRTLMNLYSSMYAKNKLLKRTNEMRELYLEWQMALKGKTEETPRWQTCFNDVTYAFSLAERFLKSA</sequence>
<organism evidence="2 3">
    <name type="scientific">Elysia chlorotica</name>
    <name type="common">Eastern emerald elysia</name>
    <name type="synonym">Sea slug</name>
    <dbReference type="NCBI Taxonomy" id="188477"/>
    <lineage>
        <taxon>Eukaryota</taxon>
        <taxon>Metazoa</taxon>
        <taxon>Spiralia</taxon>
        <taxon>Lophotrochozoa</taxon>
        <taxon>Mollusca</taxon>
        <taxon>Gastropoda</taxon>
        <taxon>Heterobranchia</taxon>
        <taxon>Euthyneura</taxon>
        <taxon>Panpulmonata</taxon>
        <taxon>Sacoglossa</taxon>
        <taxon>Placobranchoidea</taxon>
        <taxon>Plakobranchidae</taxon>
        <taxon>Elysia</taxon>
    </lineage>
</organism>
<proteinExistence type="predicted"/>
<dbReference type="Proteomes" id="UP000271974">
    <property type="component" value="Unassembled WGS sequence"/>
</dbReference>
<reference evidence="2 3" key="1">
    <citation type="submission" date="2019-01" db="EMBL/GenBank/DDBJ databases">
        <title>A draft genome assembly of the solar-powered sea slug Elysia chlorotica.</title>
        <authorList>
            <person name="Cai H."/>
            <person name="Li Q."/>
            <person name="Fang X."/>
            <person name="Li J."/>
            <person name="Curtis N.E."/>
            <person name="Altenburger A."/>
            <person name="Shibata T."/>
            <person name="Feng M."/>
            <person name="Maeda T."/>
            <person name="Schwartz J.A."/>
            <person name="Shigenobu S."/>
            <person name="Lundholm N."/>
            <person name="Nishiyama T."/>
            <person name="Yang H."/>
            <person name="Hasebe M."/>
            <person name="Li S."/>
            <person name="Pierce S.K."/>
            <person name="Wang J."/>
        </authorList>
    </citation>
    <scope>NUCLEOTIDE SEQUENCE [LARGE SCALE GENOMIC DNA]</scope>
    <source>
        <strain evidence="2">EC2010</strain>
        <tissue evidence="2">Whole organism of an adult</tissue>
    </source>
</reference>
<keyword evidence="3" id="KW-1185">Reference proteome</keyword>
<dbReference type="PANTHER" id="PTHR11733">
    <property type="entry name" value="ZINC METALLOPROTEASE FAMILY M13 NEPRILYSIN-RELATED"/>
    <property type="match status" value="1"/>
</dbReference>
<dbReference type="AlphaFoldDB" id="A0A3S1BH96"/>